<keyword evidence="7" id="KW-0812">Transmembrane</keyword>
<keyword evidence="7" id="KW-1133">Transmembrane helix</keyword>
<dbReference type="PANTHER" id="PTHR43289">
    <property type="entry name" value="MITOGEN-ACTIVATED PROTEIN KINASE KINASE KINASE 20-RELATED"/>
    <property type="match status" value="1"/>
</dbReference>
<dbReference type="Pfam" id="PF00069">
    <property type="entry name" value="Pkinase"/>
    <property type="match status" value="1"/>
</dbReference>
<dbReference type="EMBL" id="BAAATD010000007">
    <property type="protein sequence ID" value="GAA2611309.1"/>
    <property type="molecule type" value="Genomic_DNA"/>
</dbReference>
<proteinExistence type="predicted"/>
<evidence type="ECO:0000259" key="8">
    <source>
        <dbReference type="PROSITE" id="PS50011"/>
    </source>
</evidence>
<dbReference type="Gene3D" id="2.120.10.30">
    <property type="entry name" value="TolB, C-terminal domain"/>
    <property type="match status" value="2"/>
</dbReference>
<accession>A0ABN3Q0I2</accession>
<dbReference type="InterPro" id="IPR000719">
    <property type="entry name" value="Prot_kinase_dom"/>
</dbReference>
<reference evidence="9 10" key="1">
    <citation type="journal article" date="2019" name="Int. J. Syst. Evol. Microbiol.">
        <title>The Global Catalogue of Microorganisms (GCM) 10K type strain sequencing project: providing services to taxonomists for standard genome sequencing and annotation.</title>
        <authorList>
            <consortium name="The Broad Institute Genomics Platform"/>
            <consortium name="The Broad Institute Genome Sequencing Center for Infectious Disease"/>
            <person name="Wu L."/>
            <person name="Ma J."/>
        </authorList>
    </citation>
    <scope>NUCLEOTIDE SEQUENCE [LARGE SCALE GENOMIC DNA]</scope>
    <source>
        <strain evidence="9 10">JCM 6833</strain>
    </source>
</reference>
<comment type="caution">
    <text evidence="9">The sequence shown here is derived from an EMBL/GenBank/DDBJ whole genome shotgun (WGS) entry which is preliminary data.</text>
</comment>
<dbReference type="InterPro" id="IPR017441">
    <property type="entry name" value="Protein_kinase_ATP_BS"/>
</dbReference>
<evidence type="ECO:0000256" key="4">
    <source>
        <dbReference type="ARBA" id="ARBA00022840"/>
    </source>
</evidence>
<evidence type="ECO:0000256" key="6">
    <source>
        <dbReference type="SAM" id="MobiDB-lite"/>
    </source>
</evidence>
<dbReference type="SUPFAM" id="SSF56112">
    <property type="entry name" value="Protein kinase-like (PK-like)"/>
    <property type="match status" value="1"/>
</dbReference>
<feature type="binding site" evidence="5">
    <location>
        <position position="54"/>
    </location>
    <ligand>
        <name>ATP</name>
        <dbReference type="ChEBI" id="CHEBI:30616"/>
    </ligand>
</feature>
<keyword evidence="1" id="KW-0808">Transferase</keyword>
<dbReference type="Gene3D" id="3.30.200.20">
    <property type="entry name" value="Phosphorylase Kinase, domain 1"/>
    <property type="match status" value="1"/>
</dbReference>
<gene>
    <name evidence="9" type="ORF">GCM10010411_52210</name>
</gene>
<keyword evidence="10" id="KW-1185">Reference proteome</keyword>
<evidence type="ECO:0000256" key="3">
    <source>
        <dbReference type="ARBA" id="ARBA00022777"/>
    </source>
</evidence>
<feature type="compositionally biased region" description="Pro residues" evidence="6">
    <location>
        <begin position="380"/>
        <end position="405"/>
    </location>
</feature>
<dbReference type="PROSITE" id="PS50011">
    <property type="entry name" value="PROTEIN_KINASE_DOM"/>
    <property type="match status" value="1"/>
</dbReference>
<evidence type="ECO:0000256" key="5">
    <source>
        <dbReference type="PROSITE-ProRule" id="PRU10141"/>
    </source>
</evidence>
<evidence type="ECO:0000256" key="1">
    <source>
        <dbReference type="ARBA" id="ARBA00022679"/>
    </source>
</evidence>
<dbReference type="PANTHER" id="PTHR43289:SF34">
    <property type="entry name" value="SERINE_THREONINE-PROTEIN KINASE YBDM-RELATED"/>
    <property type="match status" value="1"/>
</dbReference>
<dbReference type="InterPro" id="IPR008271">
    <property type="entry name" value="Ser/Thr_kinase_AS"/>
</dbReference>
<keyword evidence="4 5" id="KW-0067">ATP-binding</keyword>
<evidence type="ECO:0000313" key="10">
    <source>
        <dbReference type="Proteomes" id="UP001501509"/>
    </source>
</evidence>
<keyword evidence="3" id="KW-0418">Kinase</keyword>
<dbReference type="PROSITE" id="PS00107">
    <property type="entry name" value="PROTEIN_KINASE_ATP"/>
    <property type="match status" value="1"/>
</dbReference>
<dbReference type="Pfam" id="PF07676">
    <property type="entry name" value="PD40"/>
    <property type="match status" value="3"/>
</dbReference>
<feature type="region of interest" description="Disordered" evidence="6">
    <location>
        <begin position="1"/>
        <end position="23"/>
    </location>
</feature>
<evidence type="ECO:0000256" key="2">
    <source>
        <dbReference type="ARBA" id="ARBA00022741"/>
    </source>
</evidence>
<keyword evidence="2 5" id="KW-0547">Nucleotide-binding</keyword>
<dbReference type="SUPFAM" id="SSF69304">
    <property type="entry name" value="Tricorn protease N-terminal domain"/>
    <property type="match status" value="1"/>
</dbReference>
<feature type="region of interest" description="Disordered" evidence="6">
    <location>
        <begin position="342"/>
        <end position="435"/>
    </location>
</feature>
<sequence length="746" mass="78731">MSDRRSRPGAGLRDLRSDDPTRVGPYELEAKIGEGGMGAVYLGRAPGGQLVAVKVVRPELAEDRAFLSRFNDEMANAERVASFCTAQVLDHGEDLGMAYMVTEYIDGPSLLQHIQEDGPLSPGLLHGVSVGVAAALVAIHSAGLVHRDLKPSNVLLSISGPRVIDFGIARALDAATSHTKTGQVVGTPGYIAPEQVLTQQISPAVDVFAWGCLVAYAANGRNPFGTGSFQIMVGRALHAEPELGALTDPLASLVRAALHKEPERRPSARELLLSLVGGTGGEAEITTQLGEAFAAPPEPESPRPSPAATAGSQPPPARPPGPPPAAEHWANAADVTEAKEALPGANGAPPAPSPSWRGGPEHTNPAGETVTDPGMRQRSPLPPPGPMPAMPPGPTPAMPSAPMPAMPHAAEAPTEPPATRPVSEQPRTRAERPKRRGLVVAGAAVLTLVAATGAGATLWIMQSGDKKPGGDSAAGPAPLPTAAMYVRIDTKKGWPGKCHGDIGRFTPGSGKVETLVGGPQCDMLPERSPVGDKVAFTRRTAGGHEAWIMNGDGSGRQRLSTELAGGRLTWSPDGTRLAGMGEYDGRKQIVIMNVKDGTTRQLTTDGSEKDDPMWSPKSDTIVFWSKRDGDQAIYTLNVNDPGTWTKLSEDRIRTNDPEWSPDGTKIAYTRGEYPNSDIWVMSSDGAQDSRVTKGSEHEMDPNWSRDGKWLAYVSGPYSVPRIRAVRLDGTGDVAVTGDRDIGHPNW</sequence>
<feature type="region of interest" description="Disordered" evidence="6">
    <location>
        <begin position="294"/>
        <end position="330"/>
    </location>
</feature>
<evidence type="ECO:0000256" key="7">
    <source>
        <dbReference type="SAM" id="Phobius"/>
    </source>
</evidence>
<dbReference type="PROSITE" id="PS00108">
    <property type="entry name" value="PROTEIN_KINASE_ST"/>
    <property type="match status" value="1"/>
</dbReference>
<feature type="compositionally biased region" description="Pro residues" evidence="6">
    <location>
        <begin position="296"/>
        <end position="305"/>
    </location>
</feature>
<dbReference type="InterPro" id="IPR011042">
    <property type="entry name" value="6-blade_b-propeller_TolB-like"/>
</dbReference>
<dbReference type="InterPro" id="IPR011659">
    <property type="entry name" value="WD40"/>
</dbReference>
<dbReference type="Proteomes" id="UP001501509">
    <property type="component" value="Unassembled WGS sequence"/>
</dbReference>
<evidence type="ECO:0000313" key="9">
    <source>
        <dbReference type="EMBL" id="GAA2611309.1"/>
    </source>
</evidence>
<dbReference type="Gene3D" id="1.10.510.10">
    <property type="entry name" value="Transferase(Phosphotransferase) domain 1"/>
    <property type="match status" value="1"/>
</dbReference>
<feature type="transmembrane region" description="Helical" evidence="7">
    <location>
        <begin position="437"/>
        <end position="461"/>
    </location>
</feature>
<dbReference type="SMART" id="SM00220">
    <property type="entry name" value="S_TKc"/>
    <property type="match status" value="1"/>
</dbReference>
<name>A0ABN3Q0I2_9ACTN</name>
<dbReference type="InterPro" id="IPR011009">
    <property type="entry name" value="Kinase-like_dom_sf"/>
</dbReference>
<keyword evidence="7" id="KW-0472">Membrane</keyword>
<dbReference type="RefSeq" id="WP_344544969.1">
    <property type="nucleotide sequence ID" value="NZ_BAAATD010000007.1"/>
</dbReference>
<feature type="domain" description="Protein kinase" evidence="8">
    <location>
        <begin position="26"/>
        <end position="276"/>
    </location>
</feature>
<dbReference type="CDD" id="cd14014">
    <property type="entry name" value="STKc_PknB_like"/>
    <property type="match status" value="1"/>
</dbReference>
<organism evidence="9 10">
    <name type="scientific">Actinomadura fulvescens</name>
    <dbReference type="NCBI Taxonomy" id="46160"/>
    <lineage>
        <taxon>Bacteria</taxon>
        <taxon>Bacillati</taxon>
        <taxon>Actinomycetota</taxon>
        <taxon>Actinomycetes</taxon>
        <taxon>Streptosporangiales</taxon>
        <taxon>Thermomonosporaceae</taxon>
        <taxon>Actinomadura</taxon>
    </lineage>
</organism>
<protein>
    <recommendedName>
        <fullName evidence="8">Protein kinase domain-containing protein</fullName>
    </recommendedName>
</protein>
<feature type="compositionally biased region" description="Pro residues" evidence="6">
    <location>
        <begin position="313"/>
        <end position="325"/>
    </location>
</feature>